<keyword evidence="1" id="KW-0732">Signal</keyword>
<gene>
    <name evidence="2" type="primary">106087812</name>
</gene>
<dbReference type="AlphaFoldDB" id="A0A1I8NQD2"/>
<evidence type="ECO:0000313" key="2">
    <source>
        <dbReference type="EnsemblMetazoa" id="SCAU001117-PA"/>
    </source>
</evidence>
<name>A0A1I8NQD2_STOCA</name>
<dbReference type="CDD" id="cd00301">
    <property type="entry name" value="lipocalin_FABP"/>
    <property type="match status" value="1"/>
</dbReference>
<evidence type="ECO:0008006" key="4">
    <source>
        <dbReference type="Google" id="ProtNLM"/>
    </source>
</evidence>
<dbReference type="Proteomes" id="UP000095300">
    <property type="component" value="Unassembled WGS sequence"/>
</dbReference>
<dbReference type="EnsemblMetazoa" id="SCAU001117-RA">
    <property type="protein sequence ID" value="SCAU001117-PA"/>
    <property type="gene ID" value="SCAU001117"/>
</dbReference>
<proteinExistence type="predicted"/>
<accession>A0A1I8NQD2</accession>
<keyword evidence="3" id="KW-1185">Reference proteome</keyword>
<dbReference type="VEuPathDB" id="VectorBase:SCAU001117"/>
<reference evidence="2" key="1">
    <citation type="submission" date="2020-05" db="UniProtKB">
        <authorList>
            <consortium name="EnsemblMetazoa"/>
        </authorList>
    </citation>
    <scope>IDENTIFICATION</scope>
    <source>
        <strain evidence="2">USDA</strain>
    </source>
</reference>
<sequence>MLAIGIFCFIFLANAIANAQNTPASCFQSQSMSFDASQLNGTWWEVARNPAPSGNWDCVEVDFIAEPQNNLLIETTYSNTPSYLWVNQTMYTTVNLNNPTGNGFNISYVNGLTNTSYTVYKLLQTDYENYAFICGYTNASDPTTTFGIVLTRQRYPNATVLNHYETMASNNYADFTNGTMSLITQSPTCYAAGAYGLYEYSIVGTLLALMQALMHFAM</sequence>
<dbReference type="STRING" id="35570.A0A1I8NQD2"/>
<dbReference type="SUPFAM" id="SSF50814">
    <property type="entry name" value="Lipocalins"/>
    <property type="match status" value="1"/>
</dbReference>
<dbReference type="Gene3D" id="2.40.128.20">
    <property type="match status" value="1"/>
</dbReference>
<feature type="signal peptide" evidence="1">
    <location>
        <begin position="1"/>
        <end position="19"/>
    </location>
</feature>
<evidence type="ECO:0000313" key="3">
    <source>
        <dbReference type="Proteomes" id="UP000095300"/>
    </source>
</evidence>
<evidence type="ECO:0000256" key="1">
    <source>
        <dbReference type="SAM" id="SignalP"/>
    </source>
</evidence>
<protein>
    <recommendedName>
        <fullName evidence="4">Lipocalin/cytosolic fatty-acid binding domain-containing protein</fullName>
    </recommendedName>
</protein>
<dbReference type="InterPro" id="IPR012674">
    <property type="entry name" value="Calycin"/>
</dbReference>
<feature type="chain" id="PRO_5009325413" description="Lipocalin/cytosolic fatty-acid binding domain-containing protein" evidence="1">
    <location>
        <begin position="20"/>
        <end position="218"/>
    </location>
</feature>
<dbReference type="KEGG" id="scac:106087812"/>
<organism evidence="2 3">
    <name type="scientific">Stomoxys calcitrans</name>
    <name type="common">Stable fly</name>
    <name type="synonym">Conops calcitrans</name>
    <dbReference type="NCBI Taxonomy" id="35570"/>
    <lineage>
        <taxon>Eukaryota</taxon>
        <taxon>Metazoa</taxon>
        <taxon>Ecdysozoa</taxon>
        <taxon>Arthropoda</taxon>
        <taxon>Hexapoda</taxon>
        <taxon>Insecta</taxon>
        <taxon>Pterygota</taxon>
        <taxon>Neoptera</taxon>
        <taxon>Endopterygota</taxon>
        <taxon>Diptera</taxon>
        <taxon>Brachycera</taxon>
        <taxon>Muscomorpha</taxon>
        <taxon>Muscoidea</taxon>
        <taxon>Muscidae</taxon>
        <taxon>Stomoxys</taxon>
    </lineage>
</organism>
<dbReference type="OrthoDB" id="7816615at2759"/>